<dbReference type="PROSITE" id="PS00486">
    <property type="entry name" value="DNA_MISMATCH_REPAIR_2"/>
    <property type="match status" value="1"/>
</dbReference>
<dbReference type="SUPFAM" id="SSF53150">
    <property type="entry name" value="DNA repair protein MutS, domain II"/>
    <property type="match status" value="1"/>
</dbReference>
<evidence type="ECO:0000256" key="4">
    <source>
        <dbReference type="ARBA" id="ARBA00022763"/>
    </source>
</evidence>
<dbReference type="FunFam" id="3.30.420.110:FF:000002">
    <property type="entry name" value="DNA mismatch repair protein"/>
    <property type="match status" value="1"/>
</dbReference>
<name>A0AA88LA93_ARTSF</name>
<dbReference type="Pfam" id="PF05192">
    <property type="entry name" value="MutS_III"/>
    <property type="match status" value="1"/>
</dbReference>
<dbReference type="PANTHER" id="PTHR11361:SF35">
    <property type="entry name" value="DNA MISMATCH REPAIR PROTEIN MSH2"/>
    <property type="match status" value="1"/>
</dbReference>
<evidence type="ECO:0000256" key="3">
    <source>
        <dbReference type="ARBA" id="ARBA00022741"/>
    </source>
</evidence>
<dbReference type="Gene3D" id="3.40.50.300">
    <property type="entry name" value="P-loop containing nucleotide triphosphate hydrolases"/>
    <property type="match status" value="1"/>
</dbReference>
<dbReference type="SUPFAM" id="SSF52540">
    <property type="entry name" value="P-loop containing nucleoside triphosphate hydrolases"/>
    <property type="match status" value="1"/>
</dbReference>
<dbReference type="GO" id="GO:0006298">
    <property type="term" value="P:mismatch repair"/>
    <property type="evidence" value="ECO:0007669"/>
    <property type="project" value="InterPro"/>
</dbReference>
<dbReference type="InterPro" id="IPR007696">
    <property type="entry name" value="DNA_mismatch_repair_MutS_core"/>
</dbReference>
<evidence type="ECO:0000256" key="7">
    <source>
        <dbReference type="ARBA" id="ARBA00023204"/>
    </source>
</evidence>
<feature type="coiled-coil region" evidence="9">
    <location>
        <begin position="427"/>
        <end position="454"/>
    </location>
</feature>
<evidence type="ECO:0000256" key="5">
    <source>
        <dbReference type="ARBA" id="ARBA00022840"/>
    </source>
</evidence>
<keyword evidence="3" id="KW-0547">Nucleotide-binding</keyword>
<evidence type="ECO:0000256" key="6">
    <source>
        <dbReference type="ARBA" id="ARBA00023125"/>
    </source>
</evidence>
<dbReference type="GO" id="GO:0032301">
    <property type="term" value="C:MutSalpha complex"/>
    <property type="evidence" value="ECO:0007669"/>
    <property type="project" value="TreeGrafter"/>
</dbReference>
<dbReference type="InterPro" id="IPR036187">
    <property type="entry name" value="DNA_mismatch_repair_MutS_sf"/>
</dbReference>
<dbReference type="Gene3D" id="3.30.420.110">
    <property type="entry name" value="MutS, connector domain"/>
    <property type="match status" value="1"/>
</dbReference>
<protein>
    <recommendedName>
        <fullName evidence="10">DNA mismatch repair proteins mutS family domain-containing protein</fullName>
    </recommendedName>
</protein>
<proteinExistence type="inferred from homology"/>
<keyword evidence="6" id="KW-0238">DNA-binding</keyword>
<evidence type="ECO:0000313" key="11">
    <source>
        <dbReference type="EMBL" id="KAK2724093.1"/>
    </source>
</evidence>
<dbReference type="InterPro" id="IPR007860">
    <property type="entry name" value="DNA_mmatch_repair_MutS_con_dom"/>
</dbReference>
<evidence type="ECO:0000313" key="12">
    <source>
        <dbReference type="Proteomes" id="UP001187531"/>
    </source>
</evidence>
<keyword evidence="9" id="KW-0175">Coiled coil</keyword>
<dbReference type="GO" id="GO:0005524">
    <property type="term" value="F:ATP binding"/>
    <property type="evidence" value="ECO:0007669"/>
    <property type="project" value="UniProtKB-KW"/>
</dbReference>
<evidence type="ECO:0000256" key="1">
    <source>
        <dbReference type="ARBA" id="ARBA00004123"/>
    </source>
</evidence>
<dbReference type="Pfam" id="PF00488">
    <property type="entry name" value="MutS_V"/>
    <property type="match status" value="1"/>
</dbReference>
<dbReference type="Pfam" id="PF05188">
    <property type="entry name" value="MutS_II"/>
    <property type="match status" value="1"/>
</dbReference>
<accession>A0AA88LA93</accession>
<keyword evidence="4" id="KW-0227">DNA damage</keyword>
<dbReference type="Gene3D" id="1.10.1420.10">
    <property type="match status" value="2"/>
</dbReference>
<dbReference type="InterPro" id="IPR045076">
    <property type="entry name" value="MutS"/>
</dbReference>
<dbReference type="PIRSF" id="PIRSF005813">
    <property type="entry name" value="MSH2"/>
    <property type="match status" value="1"/>
</dbReference>
<dbReference type="GO" id="GO:0140664">
    <property type="term" value="F:ATP-dependent DNA damage sensor activity"/>
    <property type="evidence" value="ECO:0007669"/>
    <property type="project" value="InterPro"/>
</dbReference>
<sequence>ASPGNLSQFENLLFGEVESSQESPSIAALQVSHLENQKLIGFGLCDVNSRKFLVSEFADNDSFTNVEALLAQLGPREVLIPGGSDSSQDTTRLKQVIERSGAMVTEKKKADFSSKDIVQDLNRLLKLKKKQKGTAGALPEVSLNSACSCLASAIKYADILMDESNFNSFKISTFDFSRYMRLDSNAIKALNVLPTPGQPTLHSLVGLLDKCKTPQGSRLLTQWVRQPLTDLLQLEARLDLVQAFIDCQRVSSILSEDMLKRIPDFQKLAVKMLKKKGTLQDCYRIYLALEKLPSIISLFEEDSELLKRSLGTRLSDGVTETEKLKELVESTVDLNRASEGDFIIRPDFDEELEELHNSISEIEDGMQKALQKTARDLALEAGKTIKLEDAPQHGYCYRVTMKEEKGLRNNRNYTTLDVTKGGVRFRNSDLTDLNSQFKEKKKDYEENQKRIVDEIVTITAGYFEPLMLLNDVIAEIDTLLSLATVALNAAIPWVRPSLLPIGTGILKIAEARHPCLEATGVCDVIPNDASFSQDDGMFHIITGPNMGGKSTYLRTVGLCVLLAQIGSFVPCESAEISLHDAIYTRVGAGDIMLRGVSTFLAEMIEVSVILQAATSDSLILVDELGRGTSTYDGFGLASAISKKLATGIKSHCLFATHYHELTRLAQSIKAIKNYHVTALSDGDSLIMLYKVKPGVCDQSFGIHVAEIAKFPERILEAAKEKVTEYETLSGSSKGDEINKIYEYLNGRVKEEDGDKALSVAARELKRLLTNL</sequence>
<dbReference type="SMART" id="SM00534">
    <property type="entry name" value="MUTSac"/>
    <property type="match status" value="1"/>
</dbReference>
<keyword evidence="7" id="KW-0234">DNA repair</keyword>
<reference evidence="11" key="1">
    <citation type="submission" date="2023-07" db="EMBL/GenBank/DDBJ databases">
        <title>Chromosome-level genome assembly of Artemia franciscana.</title>
        <authorList>
            <person name="Jo E."/>
        </authorList>
    </citation>
    <scope>NUCLEOTIDE SEQUENCE</scope>
    <source>
        <tissue evidence="11">Whole body</tissue>
    </source>
</reference>
<comment type="subcellular location">
    <subcellularLocation>
        <location evidence="1">Nucleus</location>
    </subcellularLocation>
</comment>
<comment type="similarity">
    <text evidence="2">Belongs to the DNA mismatch repair MutS family.</text>
</comment>
<keyword evidence="12" id="KW-1185">Reference proteome</keyword>
<evidence type="ECO:0000256" key="8">
    <source>
        <dbReference type="ARBA" id="ARBA00023242"/>
    </source>
</evidence>
<dbReference type="GO" id="GO:0030983">
    <property type="term" value="F:mismatched DNA binding"/>
    <property type="evidence" value="ECO:0007669"/>
    <property type="project" value="InterPro"/>
</dbReference>
<dbReference type="Pfam" id="PF05190">
    <property type="entry name" value="MutS_IV"/>
    <property type="match status" value="1"/>
</dbReference>
<dbReference type="InterPro" id="IPR036678">
    <property type="entry name" value="MutS_con_dom_sf"/>
</dbReference>
<evidence type="ECO:0000259" key="10">
    <source>
        <dbReference type="PROSITE" id="PS00486"/>
    </source>
</evidence>
<comment type="caution">
    <text evidence="11">The sequence shown here is derived from an EMBL/GenBank/DDBJ whole genome shotgun (WGS) entry which is preliminary data.</text>
</comment>
<dbReference type="InterPro" id="IPR000432">
    <property type="entry name" value="DNA_mismatch_repair_MutS_C"/>
</dbReference>
<keyword evidence="8" id="KW-0539">Nucleus</keyword>
<dbReference type="InterPro" id="IPR027417">
    <property type="entry name" value="P-loop_NTPase"/>
</dbReference>
<dbReference type="PANTHER" id="PTHR11361">
    <property type="entry name" value="DNA MISMATCH REPAIR PROTEIN MUTS FAMILY MEMBER"/>
    <property type="match status" value="1"/>
</dbReference>
<organism evidence="11 12">
    <name type="scientific">Artemia franciscana</name>
    <name type="common">Brine shrimp</name>
    <name type="synonym">Artemia sanfranciscana</name>
    <dbReference type="NCBI Taxonomy" id="6661"/>
    <lineage>
        <taxon>Eukaryota</taxon>
        <taxon>Metazoa</taxon>
        <taxon>Ecdysozoa</taxon>
        <taxon>Arthropoda</taxon>
        <taxon>Crustacea</taxon>
        <taxon>Branchiopoda</taxon>
        <taxon>Anostraca</taxon>
        <taxon>Artemiidae</taxon>
        <taxon>Artemia</taxon>
    </lineage>
</organism>
<evidence type="ECO:0000256" key="2">
    <source>
        <dbReference type="ARBA" id="ARBA00006271"/>
    </source>
</evidence>
<dbReference type="InterPro" id="IPR011184">
    <property type="entry name" value="DNA_mismatch_repair_Msh2"/>
</dbReference>
<gene>
    <name evidence="11" type="ORF">QYM36_002439</name>
</gene>
<dbReference type="SUPFAM" id="SSF48334">
    <property type="entry name" value="DNA repair protein MutS, domain III"/>
    <property type="match status" value="1"/>
</dbReference>
<feature type="domain" description="DNA mismatch repair proteins mutS family" evidence="10">
    <location>
        <begin position="617"/>
        <end position="633"/>
    </location>
</feature>
<feature type="non-terminal residue" evidence="11">
    <location>
        <position position="771"/>
    </location>
</feature>
<dbReference type="Proteomes" id="UP001187531">
    <property type="component" value="Unassembled WGS sequence"/>
</dbReference>
<dbReference type="GO" id="GO:0006312">
    <property type="term" value="P:mitotic recombination"/>
    <property type="evidence" value="ECO:0007669"/>
    <property type="project" value="TreeGrafter"/>
</dbReference>
<dbReference type="AlphaFoldDB" id="A0AA88LA93"/>
<keyword evidence="5" id="KW-0067">ATP-binding</keyword>
<dbReference type="EMBL" id="JAVRJZ010000004">
    <property type="protein sequence ID" value="KAK2724093.1"/>
    <property type="molecule type" value="Genomic_DNA"/>
</dbReference>
<dbReference type="SMART" id="SM00533">
    <property type="entry name" value="MUTSd"/>
    <property type="match status" value="1"/>
</dbReference>
<dbReference type="InterPro" id="IPR007861">
    <property type="entry name" value="DNA_mismatch_repair_MutS_clamp"/>
</dbReference>
<dbReference type="FunFam" id="3.40.50.300:FF:005021">
    <property type="entry name" value="Predicted protein"/>
    <property type="match status" value="1"/>
</dbReference>
<evidence type="ECO:0000256" key="9">
    <source>
        <dbReference type="SAM" id="Coils"/>
    </source>
</evidence>